<organism evidence="14 15">
    <name type="scientific">Aquipuribacter nitratireducens</name>
    <dbReference type="NCBI Taxonomy" id="650104"/>
    <lineage>
        <taxon>Bacteria</taxon>
        <taxon>Bacillati</taxon>
        <taxon>Actinomycetota</taxon>
        <taxon>Actinomycetes</taxon>
        <taxon>Micrococcales</taxon>
        <taxon>Intrasporangiaceae</taxon>
        <taxon>Aquipuribacter</taxon>
    </lineage>
</organism>
<dbReference type="RefSeq" id="WP_340266194.1">
    <property type="nucleotide sequence ID" value="NZ_JBBEOG010000001.1"/>
</dbReference>
<dbReference type="SMART" id="SM00849">
    <property type="entry name" value="Lactamase_B"/>
    <property type="match status" value="1"/>
</dbReference>
<keyword evidence="8" id="KW-0574">Periplasm</keyword>
<evidence type="ECO:0000256" key="8">
    <source>
        <dbReference type="ARBA" id="ARBA00022764"/>
    </source>
</evidence>
<dbReference type="InterPro" id="IPR001279">
    <property type="entry name" value="Metallo-B-lactamas"/>
</dbReference>
<dbReference type="InterPro" id="IPR050855">
    <property type="entry name" value="NDM-1-like"/>
</dbReference>
<comment type="similarity">
    <text evidence="4">Belongs to the metallo-beta-lactamase superfamily. Class-B beta-lactamase family.</text>
</comment>
<evidence type="ECO:0000256" key="10">
    <source>
        <dbReference type="ARBA" id="ARBA00022833"/>
    </source>
</evidence>
<comment type="catalytic activity">
    <reaction evidence="1">
        <text>a beta-lactam + H2O = a substituted beta-amino acid</text>
        <dbReference type="Rhea" id="RHEA:20401"/>
        <dbReference type="ChEBI" id="CHEBI:15377"/>
        <dbReference type="ChEBI" id="CHEBI:35627"/>
        <dbReference type="ChEBI" id="CHEBI:140347"/>
        <dbReference type="EC" id="3.5.2.6"/>
    </reaction>
</comment>
<sequence>MSGAVEVGQGVWRLPTARFDLVNSYAFAEPDGSVTLVDAGYATSVPALTAGLAAMRKAPQDVRRLLLTHAHADHAGGAAGWAAQGAQVHAHTADAGVLETGRSPGSDRRYRLARWLERWTQATYDPVRVDVELHDGEVLDVAGGLRVVHTPGHTPGHVSLLHEPSGVLITGDVLVHVAGRLAGLSPVVCHDYPLSLRTVHALTDLDYTVAAFTHGPEIRDRARERVRARVRRQERRLHRHERRAAREAAA</sequence>
<evidence type="ECO:0000256" key="5">
    <source>
        <dbReference type="ARBA" id="ARBA00012865"/>
    </source>
</evidence>
<dbReference type="CDD" id="cd07721">
    <property type="entry name" value="yflN-like_MBL-fold"/>
    <property type="match status" value="1"/>
</dbReference>
<evidence type="ECO:0000256" key="1">
    <source>
        <dbReference type="ARBA" id="ARBA00001526"/>
    </source>
</evidence>
<keyword evidence="15" id="KW-1185">Reference proteome</keyword>
<dbReference type="PROSITE" id="PS00743">
    <property type="entry name" value="BETA_LACTAMASE_B_1"/>
    <property type="match status" value="1"/>
</dbReference>
<dbReference type="Gene3D" id="3.60.15.10">
    <property type="entry name" value="Ribonuclease Z/Hydroxyacylglutathione hydrolase-like"/>
    <property type="match status" value="1"/>
</dbReference>
<name>A0ABW0GKB2_9MICO</name>
<comment type="subcellular location">
    <subcellularLocation>
        <location evidence="3">Periplasm</location>
    </subcellularLocation>
</comment>
<evidence type="ECO:0000313" key="14">
    <source>
        <dbReference type="EMBL" id="MFC5379530.1"/>
    </source>
</evidence>
<evidence type="ECO:0000313" key="15">
    <source>
        <dbReference type="Proteomes" id="UP001596122"/>
    </source>
</evidence>
<dbReference type="InterPro" id="IPR001018">
    <property type="entry name" value="Beta-lactamase_class-B_CS"/>
</dbReference>
<evidence type="ECO:0000256" key="7">
    <source>
        <dbReference type="ARBA" id="ARBA00022729"/>
    </source>
</evidence>
<dbReference type="InterPro" id="IPR036866">
    <property type="entry name" value="RibonucZ/Hydroxyglut_hydro"/>
</dbReference>
<keyword evidence="6" id="KW-0479">Metal-binding</keyword>
<dbReference type="Proteomes" id="UP001596122">
    <property type="component" value="Unassembled WGS sequence"/>
</dbReference>
<gene>
    <name evidence="14" type="ORF">ACFPJ6_01870</name>
</gene>
<reference evidence="15" key="1">
    <citation type="journal article" date="2019" name="Int. J. Syst. Evol. Microbiol.">
        <title>The Global Catalogue of Microorganisms (GCM) 10K type strain sequencing project: providing services to taxonomists for standard genome sequencing and annotation.</title>
        <authorList>
            <consortium name="The Broad Institute Genomics Platform"/>
            <consortium name="The Broad Institute Genome Sequencing Center for Infectious Disease"/>
            <person name="Wu L."/>
            <person name="Ma J."/>
        </authorList>
    </citation>
    <scope>NUCLEOTIDE SEQUENCE [LARGE SCALE GENOMIC DNA]</scope>
    <source>
        <strain evidence="15">CCUG 43114</strain>
    </source>
</reference>
<evidence type="ECO:0000256" key="2">
    <source>
        <dbReference type="ARBA" id="ARBA00001947"/>
    </source>
</evidence>
<evidence type="ECO:0000256" key="9">
    <source>
        <dbReference type="ARBA" id="ARBA00022801"/>
    </source>
</evidence>
<evidence type="ECO:0000256" key="4">
    <source>
        <dbReference type="ARBA" id="ARBA00005250"/>
    </source>
</evidence>
<dbReference type="Pfam" id="PF00753">
    <property type="entry name" value="Lactamase_B"/>
    <property type="match status" value="1"/>
</dbReference>
<dbReference type="SUPFAM" id="SSF56281">
    <property type="entry name" value="Metallo-hydrolase/oxidoreductase"/>
    <property type="match status" value="1"/>
</dbReference>
<feature type="compositionally biased region" description="Basic residues" evidence="12">
    <location>
        <begin position="231"/>
        <end position="243"/>
    </location>
</feature>
<evidence type="ECO:0000256" key="12">
    <source>
        <dbReference type="SAM" id="MobiDB-lite"/>
    </source>
</evidence>
<comment type="caution">
    <text evidence="14">The sequence shown here is derived from an EMBL/GenBank/DDBJ whole genome shotgun (WGS) entry which is preliminary data.</text>
</comment>
<keyword evidence="10" id="KW-0862">Zinc</keyword>
<keyword evidence="7" id="KW-0732">Signal</keyword>
<evidence type="ECO:0000259" key="13">
    <source>
        <dbReference type="SMART" id="SM00849"/>
    </source>
</evidence>
<keyword evidence="11" id="KW-0046">Antibiotic resistance</keyword>
<dbReference type="PANTHER" id="PTHR42951">
    <property type="entry name" value="METALLO-BETA-LACTAMASE DOMAIN-CONTAINING"/>
    <property type="match status" value="1"/>
</dbReference>
<feature type="domain" description="Metallo-beta-lactamase" evidence="13">
    <location>
        <begin position="21"/>
        <end position="214"/>
    </location>
</feature>
<keyword evidence="9" id="KW-0378">Hydrolase</keyword>
<dbReference type="EC" id="3.5.2.6" evidence="5"/>
<accession>A0ABW0GKB2</accession>
<evidence type="ECO:0000256" key="11">
    <source>
        <dbReference type="ARBA" id="ARBA00023251"/>
    </source>
</evidence>
<feature type="region of interest" description="Disordered" evidence="12">
    <location>
        <begin position="231"/>
        <end position="250"/>
    </location>
</feature>
<dbReference type="EMBL" id="JBHSLD010000001">
    <property type="protein sequence ID" value="MFC5379530.1"/>
    <property type="molecule type" value="Genomic_DNA"/>
</dbReference>
<evidence type="ECO:0000256" key="6">
    <source>
        <dbReference type="ARBA" id="ARBA00022723"/>
    </source>
</evidence>
<evidence type="ECO:0000256" key="3">
    <source>
        <dbReference type="ARBA" id="ARBA00004418"/>
    </source>
</evidence>
<protein>
    <recommendedName>
        <fullName evidence="5">beta-lactamase</fullName>
        <ecNumber evidence="5">3.5.2.6</ecNumber>
    </recommendedName>
</protein>
<proteinExistence type="inferred from homology"/>
<comment type="cofactor">
    <cofactor evidence="2">
        <name>Zn(2+)</name>
        <dbReference type="ChEBI" id="CHEBI:29105"/>
    </cofactor>
</comment>